<reference evidence="2 3" key="1">
    <citation type="journal article" date="2020" name="bioRxiv">
        <title>A chromosome-scale genome assembly for the Fusarium oxysporum strain Fo5176 to establish a model Arabidopsis-fungal pathosystem.</title>
        <authorList>
            <person name="Fokkens L."/>
            <person name="Guo L."/>
            <person name="Dora S."/>
            <person name="Wang B."/>
            <person name="Ye K."/>
            <person name="Sanchez-Rodriguez C."/>
            <person name="Croll D."/>
        </authorList>
    </citation>
    <scope>NUCLEOTIDE SEQUENCE [LARGE SCALE GENOMIC DNA]</scope>
    <source>
        <strain evidence="2 3">Fo5176</strain>
    </source>
</reference>
<comment type="caution">
    <text evidence="2">The sequence shown here is derived from an EMBL/GenBank/DDBJ whole genome shotgun (WGS) entry which is preliminary data.</text>
</comment>
<feature type="region of interest" description="Disordered" evidence="1">
    <location>
        <begin position="67"/>
        <end position="86"/>
    </location>
</feature>
<evidence type="ECO:0000256" key="1">
    <source>
        <dbReference type="SAM" id="MobiDB-lite"/>
    </source>
</evidence>
<name>A0A8H6LP64_FUSOX</name>
<organism evidence="2 3">
    <name type="scientific">Fusarium oxysporum f. sp. conglutinans</name>
    <dbReference type="NCBI Taxonomy" id="100902"/>
    <lineage>
        <taxon>Eukaryota</taxon>
        <taxon>Fungi</taxon>
        <taxon>Dikarya</taxon>
        <taxon>Ascomycota</taxon>
        <taxon>Pezizomycotina</taxon>
        <taxon>Sordariomycetes</taxon>
        <taxon>Hypocreomycetidae</taxon>
        <taxon>Hypocreales</taxon>
        <taxon>Nectriaceae</taxon>
        <taxon>Fusarium</taxon>
        <taxon>Fusarium oxysporum species complex</taxon>
    </lineage>
</organism>
<sequence>MPLGRLPPPPGPPPTCPLPPVPERGKDSQTARILANNDFLFHLIEHSGGAGIGFQPFRANGTLEYRKNSRNATQPVDPSAAPPYKL</sequence>
<proteinExistence type="predicted"/>
<dbReference type="Proteomes" id="UP000593570">
    <property type="component" value="Unassembled WGS sequence"/>
</dbReference>
<dbReference type="AlphaFoldDB" id="A0A8H6LP64"/>
<feature type="compositionally biased region" description="Pro residues" evidence="1">
    <location>
        <begin position="1"/>
        <end position="22"/>
    </location>
</feature>
<feature type="region of interest" description="Disordered" evidence="1">
    <location>
        <begin position="1"/>
        <end position="28"/>
    </location>
</feature>
<dbReference type="EMBL" id="JACDXP010000004">
    <property type="protein sequence ID" value="KAF6525575.1"/>
    <property type="molecule type" value="Genomic_DNA"/>
</dbReference>
<gene>
    <name evidence="2" type="ORF">HZS61_011370</name>
</gene>
<protein>
    <submittedName>
        <fullName evidence="2">Uncharacterized protein</fullName>
    </submittedName>
</protein>
<evidence type="ECO:0000313" key="3">
    <source>
        <dbReference type="Proteomes" id="UP000593570"/>
    </source>
</evidence>
<evidence type="ECO:0000313" key="2">
    <source>
        <dbReference type="EMBL" id="KAF6525575.1"/>
    </source>
</evidence>
<accession>A0A8H6LP64</accession>